<feature type="compositionally biased region" description="Basic residues" evidence="1">
    <location>
        <begin position="1"/>
        <end position="15"/>
    </location>
</feature>
<reference evidence="3" key="1">
    <citation type="journal article" date="2017" name="Front. Plant Sci.">
        <title>Climate Clever Clovers: New Paradigm to Reduce the Environmental Footprint of Ruminants by Breeding Low Methanogenic Forages Utilizing Haplotype Variation.</title>
        <authorList>
            <person name="Kaur P."/>
            <person name="Appels R."/>
            <person name="Bayer P.E."/>
            <person name="Keeble-Gagnere G."/>
            <person name="Wang J."/>
            <person name="Hirakawa H."/>
            <person name="Shirasawa K."/>
            <person name="Vercoe P."/>
            <person name="Stefanova K."/>
            <person name="Durmic Z."/>
            <person name="Nichols P."/>
            <person name="Revell C."/>
            <person name="Isobe S.N."/>
            <person name="Edwards D."/>
            <person name="Erskine W."/>
        </authorList>
    </citation>
    <scope>NUCLEOTIDE SEQUENCE [LARGE SCALE GENOMIC DNA]</scope>
    <source>
        <strain evidence="3">cv. Daliak</strain>
    </source>
</reference>
<feature type="region of interest" description="Disordered" evidence="1">
    <location>
        <begin position="1"/>
        <end position="20"/>
    </location>
</feature>
<proteinExistence type="predicted"/>
<keyword evidence="3" id="KW-1185">Reference proteome</keyword>
<evidence type="ECO:0000313" key="3">
    <source>
        <dbReference type="Proteomes" id="UP000242715"/>
    </source>
</evidence>
<name>A0A2Z6N7N7_TRISU</name>
<protein>
    <submittedName>
        <fullName evidence="2">Uncharacterized protein</fullName>
    </submittedName>
</protein>
<gene>
    <name evidence="2" type="ORF">TSUD_208900</name>
</gene>
<organism evidence="2 3">
    <name type="scientific">Trifolium subterraneum</name>
    <name type="common">Subterranean clover</name>
    <dbReference type="NCBI Taxonomy" id="3900"/>
    <lineage>
        <taxon>Eukaryota</taxon>
        <taxon>Viridiplantae</taxon>
        <taxon>Streptophyta</taxon>
        <taxon>Embryophyta</taxon>
        <taxon>Tracheophyta</taxon>
        <taxon>Spermatophyta</taxon>
        <taxon>Magnoliopsida</taxon>
        <taxon>eudicotyledons</taxon>
        <taxon>Gunneridae</taxon>
        <taxon>Pentapetalae</taxon>
        <taxon>rosids</taxon>
        <taxon>fabids</taxon>
        <taxon>Fabales</taxon>
        <taxon>Fabaceae</taxon>
        <taxon>Papilionoideae</taxon>
        <taxon>50 kb inversion clade</taxon>
        <taxon>NPAAA clade</taxon>
        <taxon>Hologalegina</taxon>
        <taxon>IRL clade</taxon>
        <taxon>Trifolieae</taxon>
        <taxon>Trifolium</taxon>
    </lineage>
</organism>
<evidence type="ECO:0000313" key="2">
    <source>
        <dbReference type="EMBL" id="GAU32822.1"/>
    </source>
</evidence>
<dbReference type="Proteomes" id="UP000242715">
    <property type="component" value="Unassembled WGS sequence"/>
</dbReference>
<sequence>MQTKKPHTAAKRTKKMPQPNLIFRETEKVTIYQSIRRPETTFPNFWELYGGSNEHFKEDQTML</sequence>
<evidence type="ECO:0000256" key="1">
    <source>
        <dbReference type="SAM" id="MobiDB-lite"/>
    </source>
</evidence>
<accession>A0A2Z6N7N7</accession>
<dbReference type="EMBL" id="DF973506">
    <property type="protein sequence ID" value="GAU32822.1"/>
    <property type="molecule type" value="Genomic_DNA"/>
</dbReference>
<dbReference type="AlphaFoldDB" id="A0A2Z6N7N7"/>